<dbReference type="RefSeq" id="WP_237268724.1">
    <property type="nucleotide sequence ID" value="NZ_CP016893.1"/>
</dbReference>
<evidence type="ECO:0000256" key="6">
    <source>
        <dbReference type="SAM" id="Coils"/>
    </source>
</evidence>
<feature type="domain" description="PRD" evidence="9">
    <location>
        <begin position="315"/>
        <end position="422"/>
    </location>
</feature>
<dbReference type="InterPro" id="IPR003501">
    <property type="entry name" value="PTS_EIIB_2/3"/>
</dbReference>
<keyword evidence="6" id="KW-0175">Coiled coil</keyword>
<gene>
    <name evidence="10" type="ORF">Thert_01852</name>
</gene>
<dbReference type="Gene3D" id="3.40.50.2300">
    <property type="match status" value="1"/>
</dbReference>
<evidence type="ECO:0000313" key="11">
    <source>
        <dbReference type="Proteomes" id="UP000214975"/>
    </source>
</evidence>
<dbReference type="SUPFAM" id="SSF52794">
    <property type="entry name" value="PTS system IIB component-like"/>
    <property type="match status" value="1"/>
</dbReference>
<evidence type="ECO:0000256" key="5">
    <source>
        <dbReference type="ARBA" id="ARBA00023163"/>
    </source>
</evidence>
<dbReference type="PANTHER" id="PTHR30185">
    <property type="entry name" value="CRYPTIC BETA-GLUCOSIDE BGL OPERON ANTITERMINATOR"/>
    <property type="match status" value="1"/>
</dbReference>
<dbReference type="GO" id="GO:0006355">
    <property type="term" value="P:regulation of DNA-templated transcription"/>
    <property type="evidence" value="ECO:0007669"/>
    <property type="project" value="InterPro"/>
</dbReference>
<evidence type="ECO:0000313" key="10">
    <source>
        <dbReference type="EMBL" id="AST57835.1"/>
    </source>
</evidence>
<dbReference type="PROSITE" id="PS00372">
    <property type="entry name" value="PTS_EIIA_TYPE_2_HIS"/>
    <property type="match status" value="1"/>
</dbReference>
<dbReference type="InterPro" id="IPR002178">
    <property type="entry name" value="PTS_EIIA_type-2_dom"/>
</dbReference>
<dbReference type="Gene3D" id="1.10.1790.10">
    <property type="entry name" value="PRD domain"/>
    <property type="match status" value="2"/>
</dbReference>
<reference evidence="10 11" key="1">
    <citation type="submission" date="2016-08" db="EMBL/GenBank/DDBJ databases">
        <title>A novel genetic cassette of butanologenic Thermoanaerobacterium thermosaccharolyticum that directly convert cellulose to butanol.</title>
        <authorList>
            <person name="Li T."/>
            <person name="He J."/>
        </authorList>
    </citation>
    <scope>NUCLEOTIDE SEQUENCE [LARGE SCALE GENOMIC DNA]</scope>
    <source>
        <strain evidence="10 11">TG57</strain>
    </source>
</reference>
<accession>A0A223HZV7</accession>
<protein>
    <submittedName>
        <fullName evidence="10">Transcription antiterminator</fullName>
    </submittedName>
</protein>
<keyword evidence="1" id="KW-0808">Transferase</keyword>
<keyword evidence="5" id="KW-0804">Transcription</keyword>
<organism evidence="10 11">
    <name type="scientific">Thermoanaerobacterium thermosaccharolyticum</name>
    <name type="common">Clostridium thermosaccharolyticum</name>
    <dbReference type="NCBI Taxonomy" id="1517"/>
    <lineage>
        <taxon>Bacteria</taxon>
        <taxon>Bacillati</taxon>
        <taxon>Bacillota</taxon>
        <taxon>Clostridia</taxon>
        <taxon>Thermoanaerobacterales</taxon>
        <taxon>Thermoanaerobacteraceae</taxon>
        <taxon>Thermoanaerobacterium</taxon>
    </lineage>
</organism>
<dbReference type="Pfam" id="PF05043">
    <property type="entry name" value="Mga"/>
    <property type="match status" value="1"/>
</dbReference>
<dbReference type="CDD" id="cd05568">
    <property type="entry name" value="PTS_IIB_bgl_like"/>
    <property type="match status" value="1"/>
</dbReference>
<dbReference type="Pfam" id="PF00874">
    <property type="entry name" value="PRD"/>
    <property type="match status" value="2"/>
</dbReference>
<dbReference type="Gene3D" id="1.10.10.10">
    <property type="entry name" value="Winged helix-like DNA-binding domain superfamily/Winged helix DNA-binding domain"/>
    <property type="match status" value="2"/>
</dbReference>
<feature type="domain" description="PTS EIIA type-2" evidence="7">
    <location>
        <begin position="513"/>
        <end position="652"/>
    </location>
</feature>
<dbReference type="SUPFAM" id="SSF46785">
    <property type="entry name" value="Winged helix' DNA-binding domain"/>
    <property type="match status" value="2"/>
</dbReference>
<evidence type="ECO:0000256" key="3">
    <source>
        <dbReference type="ARBA" id="ARBA00023015"/>
    </source>
</evidence>
<dbReference type="PROSITE" id="PS51372">
    <property type="entry name" value="PRD_2"/>
    <property type="match status" value="2"/>
</dbReference>
<dbReference type="InterPro" id="IPR013196">
    <property type="entry name" value="HTH_11"/>
</dbReference>
<dbReference type="SUPFAM" id="SSF63520">
    <property type="entry name" value="PTS-regulatory domain, PRD"/>
    <property type="match status" value="2"/>
</dbReference>
<dbReference type="PROSITE" id="PS51099">
    <property type="entry name" value="PTS_EIIB_TYPE_2"/>
    <property type="match status" value="1"/>
</dbReference>
<dbReference type="EMBL" id="CP016893">
    <property type="protein sequence ID" value="AST57835.1"/>
    <property type="molecule type" value="Genomic_DNA"/>
</dbReference>
<dbReference type="InterPro" id="IPR011608">
    <property type="entry name" value="PRD"/>
</dbReference>
<dbReference type="Gene3D" id="3.40.930.10">
    <property type="entry name" value="Mannitol-specific EII, Chain A"/>
    <property type="match status" value="1"/>
</dbReference>
<dbReference type="InterPro" id="IPR036390">
    <property type="entry name" value="WH_DNA-bd_sf"/>
</dbReference>
<name>A0A223HZV7_THETR</name>
<dbReference type="InterPro" id="IPR036634">
    <property type="entry name" value="PRD_sf"/>
</dbReference>
<dbReference type="CDD" id="cd00211">
    <property type="entry name" value="PTS_IIA_fru"/>
    <property type="match status" value="1"/>
</dbReference>
<dbReference type="SUPFAM" id="SSF55804">
    <property type="entry name" value="Phoshotransferase/anion transport protein"/>
    <property type="match status" value="1"/>
</dbReference>
<dbReference type="AlphaFoldDB" id="A0A223HZV7"/>
<dbReference type="InterPro" id="IPR036388">
    <property type="entry name" value="WH-like_DNA-bd_sf"/>
</dbReference>
<dbReference type="Proteomes" id="UP000214975">
    <property type="component" value="Chromosome"/>
</dbReference>
<evidence type="ECO:0000259" key="7">
    <source>
        <dbReference type="PROSITE" id="PS51094"/>
    </source>
</evidence>
<dbReference type="Pfam" id="PF00359">
    <property type="entry name" value="PTS_EIIA_2"/>
    <property type="match status" value="1"/>
</dbReference>
<feature type="coiled-coil region" evidence="6">
    <location>
        <begin position="257"/>
        <end position="317"/>
    </location>
</feature>
<keyword evidence="2" id="KW-0677">Repeat</keyword>
<dbReference type="PANTHER" id="PTHR30185:SF18">
    <property type="entry name" value="TRANSCRIPTIONAL REGULATOR MTLR"/>
    <property type="match status" value="1"/>
</dbReference>
<proteinExistence type="predicted"/>
<evidence type="ECO:0000256" key="4">
    <source>
        <dbReference type="ARBA" id="ARBA00023159"/>
    </source>
</evidence>
<dbReference type="Pfam" id="PF08279">
    <property type="entry name" value="HTH_11"/>
    <property type="match status" value="1"/>
</dbReference>
<keyword evidence="3" id="KW-0805">Transcription regulation</keyword>
<dbReference type="InterPro" id="IPR013011">
    <property type="entry name" value="PTS_EIIB_2"/>
</dbReference>
<sequence length="654" mass="75558">MNNMEREMEIIKILLNSEEPIVVNELAEKLNVSNKTIRNDLKKAEEFLNEKGLKLLKKPGTGIMIEGPESKKLDLSTELNNSYKFVEPFSPEARKNYILKRLFMSNKNITIKELADELYVSKVTIHKDLEAVEKWLSKYNLRLIKKTNYGIEISGNEEDWRNAAASLIVSNKGPDEIKELLYDDYTGRIDYKTLIRLKELIDIDYRKLERIVSNMESKLEFRFSDEAFISLIIHIAISMERLRRNKDIRLSNDVLKKLKQEEEYLVAKEAAKEIEENFGIKLPDSEIGYILLHILGAKMQQNKLKNIEIEIKEDENINIAVIMAKEIIKIAEKAMSVDFSSDSQLLNGLILHLKPTINRLKYGLTLRNPILNQIKENYPDIFGVAWMTSIVFEKYIGKKVGEEELGYITLHLGAAFERAKKPLKALVVCSSGIGTSQLLAVRLERCFRKLEIIDIVSSLTLNDKMSENVDFIISTIPIESDKPVVNITPLLTQNDIRKLENFIEDFYENKNKKIFDIEIIDVDDSTKVKERLLEIIVNELSRVGYVKKEYLNDVLLRENISSTYIGNGIAIPHGKPENINKSVISVTRLKKPIKWNDEDVRVIIMVSIATRDIKYANRFFRKLYYNIDDPNFLDDILKSNNKSDLEKVLMRDLS</sequence>
<feature type="domain" description="PTS EIIB type-2" evidence="8">
    <location>
        <begin position="423"/>
        <end position="511"/>
    </location>
</feature>
<dbReference type="InterPro" id="IPR050661">
    <property type="entry name" value="BglG_antiterminators"/>
</dbReference>
<evidence type="ECO:0000259" key="8">
    <source>
        <dbReference type="PROSITE" id="PS51099"/>
    </source>
</evidence>
<dbReference type="InterPro" id="IPR007737">
    <property type="entry name" value="Mga_HTH"/>
</dbReference>
<evidence type="ECO:0000259" key="9">
    <source>
        <dbReference type="PROSITE" id="PS51372"/>
    </source>
</evidence>
<keyword evidence="4" id="KW-0010">Activator</keyword>
<dbReference type="InterPro" id="IPR016152">
    <property type="entry name" value="PTrfase/Anion_transptr"/>
</dbReference>
<dbReference type="InterPro" id="IPR036095">
    <property type="entry name" value="PTS_EIIB-like_sf"/>
</dbReference>
<dbReference type="GO" id="GO:0009401">
    <property type="term" value="P:phosphoenolpyruvate-dependent sugar phosphotransferase system"/>
    <property type="evidence" value="ECO:0007669"/>
    <property type="project" value="InterPro"/>
</dbReference>
<dbReference type="Pfam" id="PF02302">
    <property type="entry name" value="PTS_IIB"/>
    <property type="match status" value="1"/>
</dbReference>
<dbReference type="GO" id="GO:0008982">
    <property type="term" value="F:protein-N(PI)-phosphohistidine-sugar phosphotransferase activity"/>
    <property type="evidence" value="ECO:0007669"/>
    <property type="project" value="InterPro"/>
</dbReference>
<evidence type="ECO:0000256" key="1">
    <source>
        <dbReference type="ARBA" id="ARBA00022679"/>
    </source>
</evidence>
<feature type="domain" description="PRD" evidence="9">
    <location>
        <begin position="199"/>
        <end position="304"/>
    </location>
</feature>
<dbReference type="PROSITE" id="PS51094">
    <property type="entry name" value="PTS_EIIA_TYPE_2"/>
    <property type="match status" value="1"/>
</dbReference>
<evidence type="ECO:0000256" key="2">
    <source>
        <dbReference type="ARBA" id="ARBA00022737"/>
    </source>
</evidence>